<feature type="domain" description="Porin" evidence="1">
    <location>
        <begin position="7"/>
        <end position="118"/>
    </location>
</feature>
<name>A0A367LWQ4_PSEAI</name>
<feature type="non-terminal residue" evidence="2">
    <location>
        <position position="123"/>
    </location>
</feature>
<dbReference type="AlphaFoldDB" id="A0A367LWQ4"/>
<organism evidence="2 3">
    <name type="scientific">Pseudomonas aeruginosa</name>
    <dbReference type="NCBI Taxonomy" id="287"/>
    <lineage>
        <taxon>Bacteria</taxon>
        <taxon>Pseudomonadati</taxon>
        <taxon>Pseudomonadota</taxon>
        <taxon>Gammaproteobacteria</taxon>
        <taxon>Pseudomonadales</taxon>
        <taxon>Pseudomonadaceae</taxon>
        <taxon>Pseudomonas</taxon>
    </lineage>
</organism>
<protein>
    <submittedName>
        <fullName evidence="2">Porin</fullName>
    </submittedName>
</protein>
<dbReference type="InterPro" id="IPR033900">
    <property type="entry name" value="Gram_neg_porin_domain"/>
</dbReference>
<dbReference type="GO" id="GO:0016020">
    <property type="term" value="C:membrane"/>
    <property type="evidence" value="ECO:0007669"/>
    <property type="project" value="InterPro"/>
</dbReference>
<dbReference type="Pfam" id="PF13609">
    <property type="entry name" value="Porin_4"/>
    <property type="match status" value="1"/>
</dbReference>
<feature type="non-terminal residue" evidence="2">
    <location>
        <position position="1"/>
    </location>
</feature>
<evidence type="ECO:0000313" key="2">
    <source>
        <dbReference type="EMBL" id="RCI69520.1"/>
    </source>
</evidence>
<reference evidence="2 3" key="1">
    <citation type="submission" date="2018-07" db="EMBL/GenBank/DDBJ databases">
        <title>Mechanisms of high-level aminoglycoside resistance among Gram-negative pathogens in Brazil.</title>
        <authorList>
            <person name="Ballaben A.S."/>
            <person name="Darini A.L.C."/>
            <person name="Doi Y."/>
        </authorList>
    </citation>
    <scope>NUCLEOTIDE SEQUENCE [LARGE SCALE GENOMIC DNA]</scope>
    <source>
        <strain evidence="2 3">B2-305</strain>
    </source>
</reference>
<dbReference type="SUPFAM" id="SSF56935">
    <property type="entry name" value="Porins"/>
    <property type="match status" value="1"/>
</dbReference>
<evidence type="ECO:0000313" key="3">
    <source>
        <dbReference type="Proteomes" id="UP000253594"/>
    </source>
</evidence>
<gene>
    <name evidence="2" type="ORF">DT376_39520</name>
</gene>
<dbReference type="EMBL" id="QORE01002994">
    <property type="protein sequence ID" value="RCI69520.1"/>
    <property type="molecule type" value="Genomic_DNA"/>
</dbReference>
<evidence type="ECO:0000259" key="1">
    <source>
        <dbReference type="Pfam" id="PF13609"/>
    </source>
</evidence>
<accession>A0A367LWQ4</accession>
<comment type="caution">
    <text evidence="2">The sequence shown here is derived from an EMBL/GenBank/DDBJ whole genome shotgun (WGS) entry which is preliminary data.</text>
</comment>
<sequence length="123" mass="13115">DDKAYLDNPRYESEVSYQFDLAGAQVYSWINGGYQTSKNTSDSVDSVTSKGVGYGLQVKMGGFSVTGSGFTAKGINPFFTNNAGEAALREVDSRGALLQGSYSWGKNRLALSYGKTVDDGNGL</sequence>
<proteinExistence type="predicted"/>
<dbReference type="Proteomes" id="UP000253594">
    <property type="component" value="Unassembled WGS sequence"/>
</dbReference>
<dbReference type="GO" id="GO:0015288">
    <property type="term" value="F:porin activity"/>
    <property type="evidence" value="ECO:0007669"/>
    <property type="project" value="InterPro"/>
</dbReference>